<protein>
    <submittedName>
        <fullName evidence="1">Uncharacterized protein</fullName>
    </submittedName>
</protein>
<dbReference type="EMBL" id="CP033367">
    <property type="protein sequence ID" value="QKD05719.1"/>
    <property type="molecule type" value="Genomic_DNA"/>
</dbReference>
<evidence type="ECO:0000313" key="2">
    <source>
        <dbReference type="Proteomes" id="UP000503017"/>
    </source>
</evidence>
<reference evidence="1 2" key="1">
    <citation type="submission" date="2018-10" db="EMBL/GenBank/DDBJ databases">
        <authorList>
            <person name="Perry B.J."/>
            <person name="Sullivan J.T."/>
            <person name="Murphy R.J.T."/>
            <person name="Ramsay J.P."/>
            <person name="Ronson C.W."/>
        </authorList>
    </citation>
    <scope>NUCLEOTIDE SEQUENCE [LARGE SCALE GENOMIC DNA]</scope>
    <source>
        <strain evidence="1 2">R88b</strain>
    </source>
</reference>
<gene>
    <name evidence="1" type="ORF">EB235_33130</name>
</gene>
<name>A0A6M7WYY6_RHILI</name>
<dbReference type="AlphaFoldDB" id="A0A6M7WYY6"/>
<proteinExistence type="predicted"/>
<dbReference type="Proteomes" id="UP000503017">
    <property type="component" value="Chromosome"/>
</dbReference>
<organism evidence="1 2">
    <name type="scientific">Mesorhizobium loti R88b</name>
    <dbReference type="NCBI Taxonomy" id="935548"/>
    <lineage>
        <taxon>Bacteria</taxon>
        <taxon>Pseudomonadati</taxon>
        <taxon>Pseudomonadota</taxon>
        <taxon>Alphaproteobacteria</taxon>
        <taxon>Hyphomicrobiales</taxon>
        <taxon>Phyllobacteriaceae</taxon>
        <taxon>Mesorhizobium</taxon>
    </lineage>
</organism>
<evidence type="ECO:0000313" key="1">
    <source>
        <dbReference type="EMBL" id="QKD05719.1"/>
    </source>
</evidence>
<accession>A0A6M7WYY6</accession>
<sequence>MFNLLLVFRRPGAGFTIADARFAALEVCATRCSISQYNVPDGAIAFLDGRRLAWWLHDVQTGTVMNSWLPRLHPMAASLLARHTGQPLRDLVKLGQILERFITDRGLRSISPATAVYPGGHYERCPLLQDAELVRDEDEGDADPLLQIDRQVQGLGLYEDVQGRAMSCEA</sequence>